<proteinExistence type="predicted"/>
<reference evidence="1 2" key="1">
    <citation type="submission" date="2020-10" db="EMBL/GenBank/DDBJ databases">
        <title>Phylogeny of dyella-like bacteria.</title>
        <authorList>
            <person name="Fu J."/>
        </authorList>
    </citation>
    <scope>NUCLEOTIDE SEQUENCE [LARGE SCALE GENOMIC DNA]</scope>
    <source>
        <strain evidence="1 2">DHOB09</strain>
    </source>
</reference>
<keyword evidence="2" id="KW-1185">Reference proteome</keyword>
<name>A0ABX7GU95_9GAMM</name>
<evidence type="ECO:0000313" key="2">
    <source>
        <dbReference type="Proteomes" id="UP000663181"/>
    </source>
</evidence>
<dbReference type="Proteomes" id="UP000663181">
    <property type="component" value="Chromosome"/>
</dbReference>
<organism evidence="1 2">
    <name type="scientific">Dyella caseinilytica</name>
    <dbReference type="NCBI Taxonomy" id="1849581"/>
    <lineage>
        <taxon>Bacteria</taxon>
        <taxon>Pseudomonadati</taxon>
        <taxon>Pseudomonadota</taxon>
        <taxon>Gammaproteobacteria</taxon>
        <taxon>Lysobacterales</taxon>
        <taxon>Rhodanobacteraceae</taxon>
        <taxon>Dyella</taxon>
    </lineage>
</organism>
<protein>
    <recommendedName>
        <fullName evidence="3">YjbR protein</fullName>
    </recommendedName>
</protein>
<evidence type="ECO:0008006" key="3">
    <source>
        <dbReference type="Google" id="ProtNLM"/>
    </source>
</evidence>
<sequence>MSAFQINTPGCQKFQTAIIPQIAGFLTKYSMSQLEKVRYYGPDPKGGYLYLMFFQSPSCLMQLRTVDGAAEILVGPMNAPREWTDEGWYWPNSVYQMSDYSGPGTGELKLLRDQITDLMWL</sequence>
<evidence type="ECO:0000313" key="1">
    <source>
        <dbReference type="EMBL" id="QRN53581.1"/>
    </source>
</evidence>
<dbReference type="RefSeq" id="WP_188795605.1">
    <property type="nucleotide sequence ID" value="NZ_BMIZ01000001.1"/>
</dbReference>
<gene>
    <name evidence="1" type="ORF">ISN74_19605</name>
</gene>
<accession>A0ABX7GU95</accession>
<dbReference type="EMBL" id="CP064030">
    <property type="protein sequence ID" value="QRN53581.1"/>
    <property type="molecule type" value="Genomic_DNA"/>
</dbReference>